<accession>A0ACC0U908</accession>
<sequence length="91" mass="9973">MASKEDPVRDLNNFLQEVRKPENLVPLLRFTSVQTGPNNEAKHHGTYSFRGVNVGTGIGNTKAIARRGAAVQALVYFRTHGIPPDDSGDQQ</sequence>
<proteinExistence type="predicted"/>
<organism evidence="1 2">
    <name type="scientific">Russula earlei</name>
    <dbReference type="NCBI Taxonomy" id="71964"/>
    <lineage>
        <taxon>Eukaryota</taxon>
        <taxon>Fungi</taxon>
        <taxon>Dikarya</taxon>
        <taxon>Basidiomycota</taxon>
        <taxon>Agaricomycotina</taxon>
        <taxon>Agaricomycetes</taxon>
        <taxon>Russulales</taxon>
        <taxon>Russulaceae</taxon>
        <taxon>Russula</taxon>
    </lineage>
</organism>
<evidence type="ECO:0000313" key="1">
    <source>
        <dbReference type="EMBL" id="KAI9508136.1"/>
    </source>
</evidence>
<dbReference type="EMBL" id="JAGFNK010000100">
    <property type="protein sequence ID" value="KAI9508136.1"/>
    <property type="molecule type" value="Genomic_DNA"/>
</dbReference>
<gene>
    <name evidence="1" type="ORF">F5148DRAFT_1284396</name>
</gene>
<reference evidence="1" key="1">
    <citation type="submission" date="2021-03" db="EMBL/GenBank/DDBJ databases">
        <title>Evolutionary priming and transition to the ectomycorrhizal habit in an iconic lineage of mushroom-forming fungi: is preadaptation a requirement?</title>
        <authorList>
            <consortium name="DOE Joint Genome Institute"/>
            <person name="Looney B.P."/>
            <person name="Miyauchi S."/>
            <person name="Morin E."/>
            <person name="Drula E."/>
            <person name="Courty P.E."/>
            <person name="Chicoki N."/>
            <person name="Fauchery L."/>
            <person name="Kohler A."/>
            <person name="Kuo A."/>
            <person name="LaButti K."/>
            <person name="Pangilinan J."/>
            <person name="Lipzen A."/>
            <person name="Riley R."/>
            <person name="Andreopoulos W."/>
            <person name="He G."/>
            <person name="Johnson J."/>
            <person name="Barry K.W."/>
            <person name="Grigoriev I.V."/>
            <person name="Nagy L."/>
            <person name="Hibbett D."/>
            <person name="Henrissat B."/>
            <person name="Matheny P.B."/>
            <person name="Labbe J."/>
            <person name="Martin A.F."/>
        </authorList>
    </citation>
    <scope>NUCLEOTIDE SEQUENCE</scope>
    <source>
        <strain evidence="1">BPL698</strain>
    </source>
</reference>
<evidence type="ECO:0000313" key="2">
    <source>
        <dbReference type="Proteomes" id="UP001207468"/>
    </source>
</evidence>
<protein>
    <submittedName>
        <fullName evidence="1">Uncharacterized protein</fullName>
    </submittedName>
</protein>
<name>A0ACC0U908_9AGAM</name>
<dbReference type="Proteomes" id="UP001207468">
    <property type="component" value="Unassembled WGS sequence"/>
</dbReference>
<keyword evidence="2" id="KW-1185">Reference proteome</keyword>
<comment type="caution">
    <text evidence="1">The sequence shown here is derived from an EMBL/GenBank/DDBJ whole genome shotgun (WGS) entry which is preliminary data.</text>
</comment>